<dbReference type="InterPro" id="IPR011006">
    <property type="entry name" value="CheY-like_superfamily"/>
</dbReference>
<dbReference type="Gene3D" id="3.60.40.10">
    <property type="entry name" value="PPM-type phosphatase domain"/>
    <property type="match status" value="1"/>
</dbReference>
<dbReference type="InterPro" id="IPR036890">
    <property type="entry name" value="HATPase_C_sf"/>
</dbReference>
<dbReference type="PANTHER" id="PTHR43156:SF2">
    <property type="entry name" value="STAGE II SPORULATION PROTEIN E"/>
    <property type="match status" value="1"/>
</dbReference>
<dbReference type="Proteomes" id="UP000078090">
    <property type="component" value="Unassembled WGS sequence"/>
</dbReference>
<evidence type="ECO:0000313" key="3">
    <source>
        <dbReference type="EMBL" id="OAI07907.1"/>
    </source>
</evidence>
<dbReference type="SUPFAM" id="SSF52172">
    <property type="entry name" value="CheY-like"/>
    <property type="match status" value="1"/>
</dbReference>
<keyword evidence="1" id="KW-0378">Hydrolase</keyword>
<dbReference type="CDD" id="cd16936">
    <property type="entry name" value="HATPase_RsbW-like"/>
    <property type="match status" value="1"/>
</dbReference>
<dbReference type="InterPro" id="IPR052016">
    <property type="entry name" value="Bact_Sigma-Reg"/>
</dbReference>
<dbReference type="InterPro" id="IPR036457">
    <property type="entry name" value="PPM-type-like_dom_sf"/>
</dbReference>
<evidence type="ECO:0000259" key="2">
    <source>
        <dbReference type="SMART" id="SM00331"/>
    </source>
</evidence>
<dbReference type="Gene3D" id="3.30.565.10">
    <property type="entry name" value="Histidine kinase-like ATPase, C-terminal domain"/>
    <property type="match status" value="1"/>
</dbReference>
<name>A0A177MQ27_METMH</name>
<dbReference type="InterPro" id="IPR003594">
    <property type="entry name" value="HATPase_dom"/>
</dbReference>
<gene>
    <name evidence="3" type="ORF">A1332_00490</name>
</gene>
<dbReference type="AlphaFoldDB" id="A0A177MQ27"/>
<dbReference type="OrthoDB" id="9811749at2"/>
<accession>A0A177MQ27</accession>
<dbReference type="GO" id="GO:0016791">
    <property type="term" value="F:phosphatase activity"/>
    <property type="evidence" value="ECO:0007669"/>
    <property type="project" value="TreeGrafter"/>
</dbReference>
<dbReference type="RefSeq" id="WP_064007368.1">
    <property type="nucleotide sequence ID" value="NZ_LUUG01000049.1"/>
</dbReference>
<proteinExistence type="predicted"/>
<evidence type="ECO:0000256" key="1">
    <source>
        <dbReference type="ARBA" id="ARBA00022801"/>
    </source>
</evidence>
<protein>
    <submittedName>
        <fullName evidence="3">Response regulator receiver protein</fullName>
    </submittedName>
</protein>
<feature type="domain" description="PPM-type phosphatase" evidence="2">
    <location>
        <begin position="171"/>
        <end position="384"/>
    </location>
</feature>
<comment type="caution">
    <text evidence="3">The sequence shown here is derived from an EMBL/GenBank/DDBJ whole genome shotgun (WGS) entry which is preliminary data.</text>
</comment>
<dbReference type="SMART" id="SM00331">
    <property type="entry name" value="PP2C_SIG"/>
    <property type="match status" value="1"/>
</dbReference>
<dbReference type="Pfam" id="PF13581">
    <property type="entry name" value="HATPase_c_2"/>
    <property type="match status" value="1"/>
</dbReference>
<dbReference type="Gene3D" id="3.40.50.2300">
    <property type="match status" value="1"/>
</dbReference>
<dbReference type="PANTHER" id="PTHR43156">
    <property type="entry name" value="STAGE II SPORULATION PROTEIN E-RELATED"/>
    <property type="match status" value="1"/>
</dbReference>
<dbReference type="EMBL" id="LUUG01000049">
    <property type="protein sequence ID" value="OAI07907.1"/>
    <property type="molecule type" value="Genomic_DNA"/>
</dbReference>
<dbReference type="InterPro" id="IPR001932">
    <property type="entry name" value="PPM-type_phosphatase-like_dom"/>
</dbReference>
<evidence type="ECO:0000313" key="4">
    <source>
        <dbReference type="Proteomes" id="UP000078090"/>
    </source>
</evidence>
<organism evidence="3 4">
    <name type="scientific">Methylomonas methanica</name>
    <dbReference type="NCBI Taxonomy" id="421"/>
    <lineage>
        <taxon>Bacteria</taxon>
        <taxon>Pseudomonadati</taxon>
        <taxon>Pseudomonadota</taxon>
        <taxon>Gammaproteobacteria</taxon>
        <taxon>Methylococcales</taxon>
        <taxon>Methylococcaceae</taxon>
        <taxon>Methylomonas</taxon>
    </lineage>
</organism>
<reference evidence="3 4" key="1">
    <citation type="submission" date="2016-03" db="EMBL/GenBank/DDBJ databases">
        <authorList>
            <person name="Ploux O."/>
        </authorList>
    </citation>
    <scope>NUCLEOTIDE SEQUENCE [LARGE SCALE GENOMIC DNA]</scope>
    <source>
        <strain evidence="3 4">R-45363</strain>
    </source>
</reference>
<sequence>MNHSNPFPLPAQTSVVLLEDAGANSNADSLQGVLRAQDFRCAVATTTEEVIELLTSATVDLLIIACRDWPWRQVADMRDAADSYLPIILIADDLTDTLLDHCATVEIDAVICRPVNQHLLLLKIRSSLKLRMLYQHEHAQKTQLLDYWQTSDLEHEVAAKLFNDVLKADFLETEAVAVVMSPMALFNGDLVLVAKTPENHLHVLLGDFTGHGLSASIAATPLADIFYGMTRKGFDINEIVTEINAKLYRMLPANRFLAATVVALYPESSSMKSITCGLPEHFLVNHADNRFLAIPSLNIPLGIQPSIEIEEQLHRVSENERLYLLTDGIFEAENAEGELFGGERILNAIRQSKSEDIRNLQASLEAHTGGAVQKDDNTLVILSCAVDSVPWGRREVRLPRQRIAATTWKQVMEFDIDSLRLINPVPVMVNTVMEIQGLQNYRQDIFMIVSELFANALDHGVLGLDSDLKSSPEGFMRFYAMKDERLQQLQRGRIRLSFIHQATESGGRLVVKVLDSGNGFDWRRRNSMRKRDEAYCGRGIIMLETLCSSLVYHGCGNRVTAVFDWQH</sequence>
<dbReference type="Pfam" id="PF07228">
    <property type="entry name" value="SpoIIE"/>
    <property type="match status" value="1"/>
</dbReference>